<evidence type="ECO:0000313" key="2">
    <source>
        <dbReference type="Proteomes" id="UP000007437"/>
    </source>
</evidence>
<dbReference type="STRING" id="882378.RBRH_01151"/>
<organism evidence="1 2">
    <name type="scientific">Mycetohabitans rhizoxinica (strain DSM 19002 / CIP 109453 / HKI 454)</name>
    <name type="common">Paraburkholderia rhizoxinica</name>
    <dbReference type="NCBI Taxonomy" id="882378"/>
    <lineage>
        <taxon>Bacteria</taxon>
        <taxon>Pseudomonadati</taxon>
        <taxon>Pseudomonadota</taxon>
        <taxon>Betaproteobacteria</taxon>
        <taxon>Burkholderiales</taxon>
        <taxon>Burkholderiaceae</taxon>
        <taxon>Mycetohabitans</taxon>
    </lineage>
</organism>
<dbReference type="KEGG" id="brh:RBRH_01151"/>
<accession>E5API1</accession>
<dbReference type="Proteomes" id="UP000007437">
    <property type="component" value="Chromosome"/>
</dbReference>
<dbReference type="EMBL" id="FR687359">
    <property type="protein sequence ID" value="CBW74513.1"/>
    <property type="molecule type" value="Genomic_DNA"/>
</dbReference>
<proteinExistence type="predicted"/>
<reference evidence="1 2" key="1">
    <citation type="journal article" date="2011" name="J. Bacteriol.">
        <title>Complete genome sequence of Burkholderia rhizoxinica, an endosymbiont of Rhizopus microsporus.</title>
        <authorList>
            <person name="Lackner G."/>
            <person name="Moebius N."/>
            <person name="Partida-Martinez L."/>
            <person name="Hertweck C."/>
        </authorList>
    </citation>
    <scope>NUCLEOTIDE SEQUENCE [LARGE SCALE GENOMIC DNA]</scope>
    <source>
        <strain evidence="2">DSM 19002 / CIP 109453 / HKI 454</strain>
    </source>
</reference>
<dbReference type="HOGENOM" id="CLU_3286335_0_0_4"/>
<gene>
    <name evidence="1" type="ordered locus">RBRH_01151</name>
</gene>
<evidence type="ECO:0000313" key="1">
    <source>
        <dbReference type="EMBL" id="CBW74513.1"/>
    </source>
</evidence>
<name>E5API1_MYCRK</name>
<sequence>MSLSAQRREVVPQVFEQYDYSQRRACALVGLNRTSSSTSR</sequence>
<dbReference type="AlphaFoldDB" id="E5API1"/>
<protein>
    <submittedName>
        <fullName evidence="1">Uncharacterized protein</fullName>
    </submittedName>
</protein>